<dbReference type="OrthoDB" id="630188at2759"/>
<sequence>MASQSTDWSSYNPRIIRTPTSIVYLHYNDSDLPPKPSDAWTRFVCVSDTHGHIFKIPEGDVLLHSGDITDGGYFEEFERTITWLATLNHQKKIIIGGNHDFPLHDECYQEHFKGPEKNRISIMELLTGNRARQAGIMYLWDKKVQFRLKENGREWSVYGSPWSPGFGMGAFSYPRSFGSILYATFPQADILLTHSPARGIFDRNNDSELVGCDSLRAHLLEKRPILHVAGHINEGRGAYVHEWNISAEPAVQNDNDDFSDDEEEDNRNKHQNSKSVNHSDTEVPQEIPDKDGHH</sequence>
<evidence type="ECO:0000259" key="2">
    <source>
        <dbReference type="Pfam" id="PF00149"/>
    </source>
</evidence>
<proteinExistence type="predicted"/>
<dbReference type="PANTHER" id="PTHR12905:SF0">
    <property type="entry name" value="CALCINEURIN-LIKE PHOSPHOESTERASE DOMAIN-CONTAINING PROTEIN"/>
    <property type="match status" value="1"/>
</dbReference>
<dbReference type="SUPFAM" id="SSF56300">
    <property type="entry name" value="Metallo-dependent phosphatases"/>
    <property type="match status" value="1"/>
</dbReference>
<keyword evidence="4" id="KW-1185">Reference proteome</keyword>
<organism evidence="3 4">
    <name type="scientific">Crucibulum laeve</name>
    <dbReference type="NCBI Taxonomy" id="68775"/>
    <lineage>
        <taxon>Eukaryota</taxon>
        <taxon>Fungi</taxon>
        <taxon>Dikarya</taxon>
        <taxon>Basidiomycota</taxon>
        <taxon>Agaricomycotina</taxon>
        <taxon>Agaricomycetes</taxon>
        <taxon>Agaricomycetidae</taxon>
        <taxon>Agaricales</taxon>
        <taxon>Agaricineae</taxon>
        <taxon>Nidulariaceae</taxon>
        <taxon>Crucibulum</taxon>
    </lineage>
</organism>
<evidence type="ECO:0000313" key="3">
    <source>
        <dbReference type="EMBL" id="TFK35279.1"/>
    </source>
</evidence>
<protein>
    <submittedName>
        <fullName evidence="3">Metallo-dependent phosphatase-like protein</fullName>
    </submittedName>
</protein>
<feature type="compositionally biased region" description="Acidic residues" evidence="1">
    <location>
        <begin position="254"/>
        <end position="265"/>
    </location>
</feature>
<dbReference type="Gene3D" id="3.60.21.10">
    <property type="match status" value="1"/>
</dbReference>
<dbReference type="Proteomes" id="UP000308652">
    <property type="component" value="Unassembled WGS sequence"/>
</dbReference>
<dbReference type="EMBL" id="ML213623">
    <property type="protein sequence ID" value="TFK35279.1"/>
    <property type="molecule type" value="Genomic_DNA"/>
</dbReference>
<dbReference type="Pfam" id="PF00149">
    <property type="entry name" value="Metallophos"/>
    <property type="match status" value="1"/>
</dbReference>
<dbReference type="InterPro" id="IPR029052">
    <property type="entry name" value="Metallo-depent_PP-like"/>
</dbReference>
<feature type="region of interest" description="Disordered" evidence="1">
    <location>
        <begin position="250"/>
        <end position="294"/>
    </location>
</feature>
<dbReference type="AlphaFoldDB" id="A0A5C3LQ46"/>
<reference evidence="3 4" key="1">
    <citation type="journal article" date="2019" name="Nat. Ecol. Evol.">
        <title>Megaphylogeny resolves global patterns of mushroom evolution.</title>
        <authorList>
            <person name="Varga T."/>
            <person name="Krizsan K."/>
            <person name="Foldi C."/>
            <person name="Dima B."/>
            <person name="Sanchez-Garcia M."/>
            <person name="Sanchez-Ramirez S."/>
            <person name="Szollosi G.J."/>
            <person name="Szarkandi J.G."/>
            <person name="Papp V."/>
            <person name="Albert L."/>
            <person name="Andreopoulos W."/>
            <person name="Angelini C."/>
            <person name="Antonin V."/>
            <person name="Barry K.W."/>
            <person name="Bougher N.L."/>
            <person name="Buchanan P."/>
            <person name="Buyck B."/>
            <person name="Bense V."/>
            <person name="Catcheside P."/>
            <person name="Chovatia M."/>
            <person name="Cooper J."/>
            <person name="Damon W."/>
            <person name="Desjardin D."/>
            <person name="Finy P."/>
            <person name="Geml J."/>
            <person name="Haridas S."/>
            <person name="Hughes K."/>
            <person name="Justo A."/>
            <person name="Karasinski D."/>
            <person name="Kautmanova I."/>
            <person name="Kiss B."/>
            <person name="Kocsube S."/>
            <person name="Kotiranta H."/>
            <person name="LaButti K.M."/>
            <person name="Lechner B.E."/>
            <person name="Liimatainen K."/>
            <person name="Lipzen A."/>
            <person name="Lukacs Z."/>
            <person name="Mihaltcheva S."/>
            <person name="Morgado L.N."/>
            <person name="Niskanen T."/>
            <person name="Noordeloos M.E."/>
            <person name="Ohm R.A."/>
            <person name="Ortiz-Santana B."/>
            <person name="Ovrebo C."/>
            <person name="Racz N."/>
            <person name="Riley R."/>
            <person name="Savchenko A."/>
            <person name="Shiryaev A."/>
            <person name="Soop K."/>
            <person name="Spirin V."/>
            <person name="Szebenyi C."/>
            <person name="Tomsovsky M."/>
            <person name="Tulloss R.E."/>
            <person name="Uehling J."/>
            <person name="Grigoriev I.V."/>
            <person name="Vagvolgyi C."/>
            <person name="Papp T."/>
            <person name="Martin F.M."/>
            <person name="Miettinen O."/>
            <person name="Hibbett D.S."/>
            <person name="Nagy L.G."/>
        </authorList>
    </citation>
    <scope>NUCLEOTIDE SEQUENCE [LARGE SCALE GENOMIC DNA]</scope>
    <source>
        <strain evidence="3 4">CBS 166.37</strain>
    </source>
</reference>
<dbReference type="GO" id="GO:0016787">
    <property type="term" value="F:hydrolase activity"/>
    <property type="evidence" value="ECO:0007669"/>
    <property type="project" value="InterPro"/>
</dbReference>
<evidence type="ECO:0000256" key="1">
    <source>
        <dbReference type="SAM" id="MobiDB-lite"/>
    </source>
</evidence>
<dbReference type="PANTHER" id="PTHR12905">
    <property type="entry name" value="METALLOPHOSPHOESTERASE"/>
    <property type="match status" value="1"/>
</dbReference>
<dbReference type="InterPro" id="IPR004843">
    <property type="entry name" value="Calcineurin-like_PHP"/>
</dbReference>
<feature type="compositionally biased region" description="Basic and acidic residues" evidence="1">
    <location>
        <begin position="277"/>
        <end position="294"/>
    </location>
</feature>
<feature type="domain" description="Calcineurin-like phosphoesterase" evidence="2">
    <location>
        <begin position="42"/>
        <end position="232"/>
    </location>
</feature>
<dbReference type="InterPro" id="IPR051693">
    <property type="entry name" value="UPF0046_metallophosphoest"/>
</dbReference>
<gene>
    <name evidence="3" type="ORF">BDQ12DRAFT_612096</name>
</gene>
<name>A0A5C3LQ46_9AGAR</name>
<evidence type="ECO:0000313" key="4">
    <source>
        <dbReference type="Proteomes" id="UP000308652"/>
    </source>
</evidence>
<accession>A0A5C3LQ46</accession>